<dbReference type="GO" id="GO:0004316">
    <property type="term" value="F:3-oxoacyl-[acyl-carrier-protein] reductase (NADPH) activity"/>
    <property type="evidence" value="ECO:0007669"/>
    <property type="project" value="UniProtKB-EC"/>
</dbReference>
<feature type="compositionally biased region" description="Basic residues" evidence="1">
    <location>
        <begin position="146"/>
        <end position="155"/>
    </location>
</feature>
<reference evidence="2" key="1">
    <citation type="submission" date="2020-02" db="EMBL/GenBank/DDBJ databases">
        <authorList>
            <person name="Meier V. D."/>
        </authorList>
    </citation>
    <scope>NUCLEOTIDE SEQUENCE</scope>
    <source>
        <strain evidence="2">AVDCRST_MAG02</strain>
    </source>
</reference>
<dbReference type="EMBL" id="CADCVH010000055">
    <property type="protein sequence ID" value="CAA9457684.1"/>
    <property type="molecule type" value="Genomic_DNA"/>
</dbReference>
<feature type="compositionally biased region" description="Basic and acidic residues" evidence="1">
    <location>
        <begin position="165"/>
        <end position="185"/>
    </location>
</feature>
<name>A0A6J4R379_9ACTN</name>
<gene>
    <name evidence="2" type="ORF">AVDCRST_MAG02-1711</name>
</gene>
<keyword evidence="2" id="KW-0560">Oxidoreductase</keyword>
<feature type="region of interest" description="Disordered" evidence="1">
    <location>
        <begin position="1"/>
        <end position="269"/>
    </location>
</feature>
<feature type="non-terminal residue" evidence="2">
    <location>
        <position position="269"/>
    </location>
</feature>
<feature type="compositionally biased region" description="Basic and acidic residues" evidence="1">
    <location>
        <begin position="58"/>
        <end position="71"/>
    </location>
</feature>
<feature type="compositionally biased region" description="Basic and acidic residues" evidence="1">
    <location>
        <begin position="1"/>
        <end position="14"/>
    </location>
</feature>
<dbReference type="EC" id="1.1.1.100" evidence="2"/>
<feature type="compositionally biased region" description="Basic residues" evidence="1">
    <location>
        <begin position="31"/>
        <end position="57"/>
    </location>
</feature>
<proteinExistence type="predicted"/>
<sequence length="269" mass="30621">EHGYFREGRQHEPLRFSGQGGGGDGGDARDRRRHSRGARPRRRHGGDRRPAGARRQRPGREADRGDKREGRVPAPRRRGQRIDLRGGGGRLRGARSGGRARQQRRDRRELPRPGARQRRVGPDHRHEPHRLVPVRQGVRPADGRGRRLGRRRRERLLHQGLPGRQAREERGLRRGERRHEPDDPHPRRRVGAPRGPRKRRGAGLHRHPRPPGRSQGGSRRNQGVALPDPPGAAHPARGGRPRRGVSRFRPCERDHRPSASCRRGLRAVV</sequence>
<feature type="compositionally biased region" description="Basic residues" evidence="1">
    <location>
        <begin position="186"/>
        <end position="210"/>
    </location>
</feature>
<organism evidence="2">
    <name type="scientific">uncultured Rubrobacteraceae bacterium</name>
    <dbReference type="NCBI Taxonomy" id="349277"/>
    <lineage>
        <taxon>Bacteria</taxon>
        <taxon>Bacillati</taxon>
        <taxon>Actinomycetota</taxon>
        <taxon>Rubrobacteria</taxon>
        <taxon>Rubrobacterales</taxon>
        <taxon>Rubrobacteraceae</taxon>
        <taxon>environmental samples</taxon>
    </lineage>
</organism>
<feature type="non-terminal residue" evidence="2">
    <location>
        <position position="1"/>
    </location>
</feature>
<dbReference type="AlphaFoldDB" id="A0A6J4R379"/>
<feature type="compositionally biased region" description="Low complexity" evidence="1">
    <location>
        <begin position="212"/>
        <end position="223"/>
    </location>
</feature>
<evidence type="ECO:0000313" key="2">
    <source>
        <dbReference type="EMBL" id="CAA9457684.1"/>
    </source>
</evidence>
<accession>A0A6J4R379</accession>
<feature type="compositionally biased region" description="Basic and acidic residues" evidence="1">
    <location>
        <begin position="120"/>
        <end position="130"/>
    </location>
</feature>
<feature type="compositionally biased region" description="Basic residues" evidence="1">
    <location>
        <begin position="237"/>
        <end position="246"/>
    </location>
</feature>
<evidence type="ECO:0000256" key="1">
    <source>
        <dbReference type="SAM" id="MobiDB-lite"/>
    </source>
</evidence>
<protein>
    <submittedName>
        <fullName evidence="2">3-oxoacyl-[acyl-carrier protein] reductase</fullName>
        <ecNumber evidence="2">1.1.1.100</ecNumber>
    </submittedName>
</protein>